<evidence type="ECO:0008006" key="12">
    <source>
        <dbReference type="Google" id="ProtNLM"/>
    </source>
</evidence>
<dbReference type="PANTHER" id="PTHR48041:SF113">
    <property type="entry name" value="ATP-BINDING CASSETTE SUB-FAMILY G MEMBER 5"/>
    <property type="match status" value="1"/>
</dbReference>
<evidence type="ECO:0000256" key="7">
    <source>
        <dbReference type="SAM" id="Phobius"/>
    </source>
</evidence>
<organism evidence="10 11">
    <name type="scientific">Diploptera punctata</name>
    <name type="common">Pacific beetle cockroach</name>
    <dbReference type="NCBI Taxonomy" id="6984"/>
    <lineage>
        <taxon>Eukaryota</taxon>
        <taxon>Metazoa</taxon>
        <taxon>Ecdysozoa</taxon>
        <taxon>Arthropoda</taxon>
        <taxon>Hexapoda</taxon>
        <taxon>Insecta</taxon>
        <taxon>Pterygota</taxon>
        <taxon>Neoptera</taxon>
        <taxon>Polyneoptera</taxon>
        <taxon>Dictyoptera</taxon>
        <taxon>Blattodea</taxon>
        <taxon>Blaberoidea</taxon>
        <taxon>Blaberidae</taxon>
        <taxon>Diplopterinae</taxon>
        <taxon>Diploptera</taxon>
    </lineage>
</organism>
<dbReference type="GO" id="GO:0043190">
    <property type="term" value="C:ATP-binding cassette (ABC) transporter complex"/>
    <property type="evidence" value="ECO:0007669"/>
    <property type="project" value="TreeGrafter"/>
</dbReference>
<dbReference type="InterPro" id="IPR027417">
    <property type="entry name" value="P-loop_NTPase"/>
</dbReference>
<evidence type="ECO:0000259" key="8">
    <source>
        <dbReference type="Pfam" id="PF00005"/>
    </source>
</evidence>
<comment type="similarity">
    <text evidence="2">Belongs to the ABC transporter superfamily. ABCG family. Eye pigment precursor importer (TC 3.A.1.204) subfamily.</text>
</comment>
<evidence type="ECO:0000313" key="11">
    <source>
        <dbReference type="Proteomes" id="UP001233999"/>
    </source>
</evidence>
<feature type="domain" description="ABC-2 type transporter transmembrane" evidence="9">
    <location>
        <begin position="250"/>
        <end position="453"/>
    </location>
</feature>
<protein>
    <recommendedName>
        <fullName evidence="12">ATP-binding cassette sub-family G member 5</fullName>
    </recommendedName>
</protein>
<evidence type="ECO:0000256" key="5">
    <source>
        <dbReference type="ARBA" id="ARBA00022989"/>
    </source>
</evidence>
<dbReference type="GO" id="GO:0140359">
    <property type="term" value="F:ABC-type transporter activity"/>
    <property type="evidence" value="ECO:0007669"/>
    <property type="project" value="InterPro"/>
</dbReference>
<proteinExistence type="inferred from homology"/>
<evidence type="ECO:0000259" key="9">
    <source>
        <dbReference type="Pfam" id="PF01061"/>
    </source>
</evidence>
<dbReference type="Pfam" id="PF01061">
    <property type="entry name" value="ABC2_membrane"/>
    <property type="match status" value="1"/>
</dbReference>
<keyword evidence="4 7" id="KW-0812">Transmembrane</keyword>
<reference evidence="10" key="2">
    <citation type="submission" date="2023-05" db="EMBL/GenBank/DDBJ databases">
        <authorList>
            <person name="Fouks B."/>
        </authorList>
    </citation>
    <scope>NUCLEOTIDE SEQUENCE</scope>
    <source>
        <strain evidence="10">Stay&amp;Tobe</strain>
        <tissue evidence="10">Testes</tissue>
    </source>
</reference>
<dbReference type="SUPFAM" id="SSF52540">
    <property type="entry name" value="P-loop containing nucleoside triphosphate hydrolases"/>
    <property type="match status" value="1"/>
</dbReference>
<dbReference type="InterPro" id="IPR003439">
    <property type="entry name" value="ABC_transporter-like_ATP-bd"/>
</dbReference>
<feature type="transmembrane region" description="Helical" evidence="7">
    <location>
        <begin position="348"/>
        <end position="372"/>
    </location>
</feature>
<feature type="transmembrane region" description="Helical" evidence="7">
    <location>
        <begin position="271"/>
        <end position="289"/>
    </location>
</feature>
<sequence>MSLRLFQQNCGYITHKCDLLPGLTVEQTLHYAALLTIGSKVSRYVKRSRMKQVMADLALTQVANRAVGDLTQSEYRRLMIGVQLVRDPVVLLLDEPTWDLDPLNTYLVISILSNHARKYGRAVVLTMEKPRSDVFPFLDRVTYLCLGDVVYTGGTRLMLDYFRSIGFPCPELENPLMYYLCLSTVDRRSRERFIESNHQIAALVEKFKLEGGPFRRKTSTIAPGSTSPSIANAKVPLSAFGRPNAFTVAFTLYMRMLAAIFNLRMVGLTHIFLRLLALPIFHLLLWIFYSGMEDYQRTFITRNGLIFNCLAGAYFVSVIVTTSTFPAFRTRYYQEAQEGLYSGPLFLLSYWLVAVPFAIISVGAATYITFLLTGLESVTDWLLFGAVQLACYLLAQQQTIAIMLVVRSSFTAAIISIYLTVIYLMLGSGALRSFSSLSDWLLHLTYATQTSYAGAFLNQQMFGNDGWSNLNLLPRDAKTNCTFPIQDTPSFTCRYANGKVYLSERYGRESTPDSPYNMLDMDLNLGISFAFPIGLAIFNSLLYLVPLPAFIKAKFRE</sequence>
<dbReference type="EMBL" id="JASPKZ010008375">
    <property type="protein sequence ID" value="KAJ9579819.1"/>
    <property type="molecule type" value="Genomic_DNA"/>
</dbReference>
<feature type="transmembrane region" description="Helical" evidence="7">
    <location>
        <begin position="245"/>
        <end position="264"/>
    </location>
</feature>
<feature type="transmembrane region" description="Helical" evidence="7">
    <location>
        <begin position="378"/>
        <end position="395"/>
    </location>
</feature>
<dbReference type="InterPro" id="IPR013525">
    <property type="entry name" value="ABC2_TM"/>
</dbReference>
<evidence type="ECO:0000256" key="3">
    <source>
        <dbReference type="ARBA" id="ARBA00022448"/>
    </source>
</evidence>
<evidence type="ECO:0000256" key="2">
    <source>
        <dbReference type="ARBA" id="ARBA00005814"/>
    </source>
</evidence>
<evidence type="ECO:0000256" key="1">
    <source>
        <dbReference type="ARBA" id="ARBA00004141"/>
    </source>
</evidence>
<keyword evidence="6 7" id="KW-0472">Membrane</keyword>
<gene>
    <name evidence="10" type="ORF">L9F63_004525</name>
</gene>
<name>A0AAD7ZFU3_DIPPU</name>
<feature type="transmembrane region" description="Helical" evidence="7">
    <location>
        <begin position="402"/>
        <end position="426"/>
    </location>
</feature>
<accession>A0AAD7ZFU3</accession>
<feature type="transmembrane region" description="Helical" evidence="7">
    <location>
        <begin position="305"/>
        <end position="328"/>
    </location>
</feature>
<dbReference type="FunFam" id="3.40.50.300:FF:001473">
    <property type="entry name" value="ATP-binding cassette transporter"/>
    <property type="match status" value="1"/>
</dbReference>
<dbReference type="Gene3D" id="3.40.50.300">
    <property type="entry name" value="P-loop containing nucleotide triphosphate hydrolases"/>
    <property type="match status" value="1"/>
</dbReference>
<dbReference type="GO" id="GO:0005524">
    <property type="term" value="F:ATP binding"/>
    <property type="evidence" value="ECO:0007669"/>
    <property type="project" value="InterPro"/>
</dbReference>
<comment type="subcellular location">
    <subcellularLocation>
        <location evidence="1">Membrane</location>
        <topology evidence="1">Multi-pass membrane protein</topology>
    </subcellularLocation>
</comment>
<evidence type="ECO:0000256" key="4">
    <source>
        <dbReference type="ARBA" id="ARBA00022692"/>
    </source>
</evidence>
<evidence type="ECO:0000256" key="6">
    <source>
        <dbReference type="ARBA" id="ARBA00023136"/>
    </source>
</evidence>
<keyword evidence="3" id="KW-0813">Transport</keyword>
<comment type="caution">
    <text evidence="10">The sequence shown here is derived from an EMBL/GenBank/DDBJ whole genome shotgun (WGS) entry which is preliminary data.</text>
</comment>
<dbReference type="InterPro" id="IPR050352">
    <property type="entry name" value="ABCG_transporters"/>
</dbReference>
<feature type="domain" description="ABC transporter" evidence="8">
    <location>
        <begin position="4"/>
        <end position="97"/>
    </location>
</feature>
<dbReference type="AlphaFoldDB" id="A0AAD7ZFU3"/>
<dbReference type="GO" id="GO:0016887">
    <property type="term" value="F:ATP hydrolysis activity"/>
    <property type="evidence" value="ECO:0007669"/>
    <property type="project" value="InterPro"/>
</dbReference>
<dbReference type="Proteomes" id="UP001233999">
    <property type="component" value="Unassembled WGS sequence"/>
</dbReference>
<reference evidence="10" key="1">
    <citation type="journal article" date="2023" name="IScience">
        <title>Live-bearing cockroach genome reveals convergent evolutionary mechanisms linked to viviparity in insects and beyond.</title>
        <authorList>
            <person name="Fouks B."/>
            <person name="Harrison M.C."/>
            <person name="Mikhailova A.A."/>
            <person name="Marchal E."/>
            <person name="English S."/>
            <person name="Carruthers M."/>
            <person name="Jennings E.C."/>
            <person name="Chiamaka E.L."/>
            <person name="Frigard R.A."/>
            <person name="Pippel M."/>
            <person name="Attardo G.M."/>
            <person name="Benoit J.B."/>
            <person name="Bornberg-Bauer E."/>
            <person name="Tobe S.S."/>
        </authorList>
    </citation>
    <scope>NUCLEOTIDE SEQUENCE</scope>
    <source>
        <strain evidence="10">Stay&amp;Tobe</strain>
    </source>
</reference>
<dbReference type="Pfam" id="PF00005">
    <property type="entry name" value="ABC_tran"/>
    <property type="match status" value="1"/>
</dbReference>
<keyword evidence="11" id="KW-1185">Reference proteome</keyword>
<evidence type="ECO:0000313" key="10">
    <source>
        <dbReference type="EMBL" id="KAJ9579819.1"/>
    </source>
</evidence>
<feature type="transmembrane region" description="Helical" evidence="7">
    <location>
        <begin position="525"/>
        <end position="551"/>
    </location>
</feature>
<dbReference type="PANTHER" id="PTHR48041">
    <property type="entry name" value="ABC TRANSPORTER G FAMILY MEMBER 28"/>
    <property type="match status" value="1"/>
</dbReference>
<keyword evidence="5 7" id="KW-1133">Transmembrane helix</keyword>